<dbReference type="PROSITE" id="PS00027">
    <property type="entry name" value="HOMEOBOX_1"/>
    <property type="match status" value="1"/>
</dbReference>
<dbReference type="PROSITE" id="PS50071">
    <property type="entry name" value="HOMEOBOX_2"/>
    <property type="match status" value="1"/>
</dbReference>
<dbReference type="InterPro" id="IPR017970">
    <property type="entry name" value="Homeobox_CS"/>
</dbReference>
<gene>
    <name evidence="8" type="ORF">CBOVIS_LOCUS6790</name>
</gene>
<dbReference type="AlphaFoldDB" id="A0A8S1ET47"/>
<keyword evidence="3 5" id="KW-0371">Homeobox</keyword>
<dbReference type="GO" id="GO:0003677">
    <property type="term" value="F:DNA binding"/>
    <property type="evidence" value="ECO:0007669"/>
    <property type="project" value="UniProtKB-UniRule"/>
</dbReference>
<dbReference type="PANTHER" id="PTHR24333:SF5">
    <property type="entry name" value="VENT HOMEOBOX"/>
    <property type="match status" value="1"/>
</dbReference>
<dbReference type="GO" id="GO:0000981">
    <property type="term" value="F:DNA-binding transcription factor activity, RNA polymerase II-specific"/>
    <property type="evidence" value="ECO:0007669"/>
    <property type="project" value="InterPro"/>
</dbReference>
<dbReference type="PANTHER" id="PTHR24333">
    <property type="entry name" value="HOMEO BOX HB9 LIKE A-RELATED"/>
    <property type="match status" value="1"/>
</dbReference>
<evidence type="ECO:0000256" key="5">
    <source>
        <dbReference type="PROSITE-ProRule" id="PRU00108"/>
    </source>
</evidence>
<dbReference type="InterPro" id="IPR001356">
    <property type="entry name" value="HD"/>
</dbReference>
<comment type="caution">
    <text evidence="8">The sequence shown here is derived from an EMBL/GenBank/DDBJ whole genome shotgun (WGS) entry which is preliminary data.</text>
</comment>
<feature type="DNA-binding region" description="Homeobox" evidence="5">
    <location>
        <begin position="7"/>
        <end position="66"/>
    </location>
</feature>
<evidence type="ECO:0000256" key="3">
    <source>
        <dbReference type="ARBA" id="ARBA00023155"/>
    </source>
</evidence>
<dbReference type="PRINTS" id="PR00024">
    <property type="entry name" value="HOMEOBOX"/>
</dbReference>
<accession>A0A8S1ET47</accession>
<evidence type="ECO:0000256" key="4">
    <source>
        <dbReference type="ARBA" id="ARBA00023242"/>
    </source>
</evidence>
<evidence type="ECO:0000256" key="1">
    <source>
        <dbReference type="ARBA" id="ARBA00004123"/>
    </source>
</evidence>
<keyword evidence="2 5" id="KW-0238">DNA-binding</keyword>
<sequence>MNPATKRPRKRTTFSVEQLVLLEQYFSQRQYICADERARLSIRLGLEEVQIKIWFQNRRIRWRRDLNKP</sequence>
<evidence type="ECO:0000256" key="2">
    <source>
        <dbReference type="ARBA" id="ARBA00023125"/>
    </source>
</evidence>
<keyword evidence="4 5" id="KW-0539">Nucleus</keyword>
<protein>
    <recommendedName>
        <fullName evidence="7">Homeobox domain-containing protein</fullName>
    </recommendedName>
</protein>
<dbReference type="OrthoDB" id="6159439at2759"/>
<evidence type="ECO:0000256" key="6">
    <source>
        <dbReference type="RuleBase" id="RU000682"/>
    </source>
</evidence>
<dbReference type="InterPro" id="IPR009057">
    <property type="entry name" value="Homeodomain-like_sf"/>
</dbReference>
<organism evidence="8 9">
    <name type="scientific">Caenorhabditis bovis</name>
    <dbReference type="NCBI Taxonomy" id="2654633"/>
    <lineage>
        <taxon>Eukaryota</taxon>
        <taxon>Metazoa</taxon>
        <taxon>Ecdysozoa</taxon>
        <taxon>Nematoda</taxon>
        <taxon>Chromadorea</taxon>
        <taxon>Rhabditida</taxon>
        <taxon>Rhabditina</taxon>
        <taxon>Rhabditomorpha</taxon>
        <taxon>Rhabditoidea</taxon>
        <taxon>Rhabditidae</taxon>
        <taxon>Peloderinae</taxon>
        <taxon>Caenorhabditis</taxon>
    </lineage>
</organism>
<keyword evidence="9" id="KW-1185">Reference proteome</keyword>
<evidence type="ECO:0000313" key="9">
    <source>
        <dbReference type="Proteomes" id="UP000494206"/>
    </source>
</evidence>
<feature type="domain" description="Homeobox" evidence="7">
    <location>
        <begin position="5"/>
        <end position="65"/>
    </location>
</feature>
<evidence type="ECO:0000313" key="8">
    <source>
        <dbReference type="EMBL" id="CAB3404458.1"/>
    </source>
</evidence>
<dbReference type="Proteomes" id="UP000494206">
    <property type="component" value="Unassembled WGS sequence"/>
</dbReference>
<dbReference type="PRINTS" id="PR00031">
    <property type="entry name" value="HTHREPRESSR"/>
</dbReference>
<reference evidence="8 9" key="1">
    <citation type="submission" date="2020-04" db="EMBL/GenBank/DDBJ databases">
        <authorList>
            <person name="Laetsch R D."/>
            <person name="Stevens L."/>
            <person name="Kumar S."/>
            <person name="Blaxter L. M."/>
        </authorList>
    </citation>
    <scope>NUCLEOTIDE SEQUENCE [LARGE SCALE GENOMIC DNA]</scope>
</reference>
<evidence type="ECO:0000259" key="7">
    <source>
        <dbReference type="PROSITE" id="PS50071"/>
    </source>
</evidence>
<dbReference type="InterPro" id="IPR050848">
    <property type="entry name" value="Homeobox_TF"/>
</dbReference>
<dbReference type="InterPro" id="IPR000047">
    <property type="entry name" value="HTH_motif"/>
</dbReference>
<dbReference type="Gene3D" id="1.10.10.60">
    <property type="entry name" value="Homeodomain-like"/>
    <property type="match status" value="1"/>
</dbReference>
<dbReference type="SMART" id="SM00389">
    <property type="entry name" value="HOX"/>
    <property type="match status" value="1"/>
</dbReference>
<dbReference type="Pfam" id="PF00046">
    <property type="entry name" value="Homeodomain"/>
    <property type="match status" value="1"/>
</dbReference>
<comment type="subcellular location">
    <subcellularLocation>
        <location evidence="1 5 6">Nucleus</location>
    </subcellularLocation>
</comment>
<dbReference type="SUPFAM" id="SSF46689">
    <property type="entry name" value="Homeodomain-like"/>
    <property type="match status" value="1"/>
</dbReference>
<dbReference type="CDD" id="cd00086">
    <property type="entry name" value="homeodomain"/>
    <property type="match status" value="1"/>
</dbReference>
<dbReference type="InterPro" id="IPR020479">
    <property type="entry name" value="HD_metazoa"/>
</dbReference>
<name>A0A8S1ET47_9PELO</name>
<dbReference type="EMBL" id="CADEPM010000004">
    <property type="protein sequence ID" value="CAB3404458.1"/>
    <property type="molecule type" value="Genomic_DNA"/>
</dbReference>
<dbReference type="GO" id="GO:0005634">
    <property type="term" value="C:nucleus"/>
    <property type="evidence" value="ECO:0007669"/>
    <property type="project" value="UniProtKB-SubCell"/>
</dbReference>
<proteinExistence type="predicted"/>